<evidence type="ECO:0000313" key="4">
    <source>
        <dbReference type="Proteomes" id="UP000593567"/>
    </source>
</evidence>
<dbReference type="GO" id="GO:0005737">
    <property type="term" value="C:cytoplasm"/>
    <property type="evidence" value="ECO:0007669"/>
    <property type="project" value="TreeGrafter"/>
</dbReference>
<proteinExistence type="inferred from homology"/>
<protein>
    <submittedName>
        <fullName evidence="3">DLGAP5</fullName>
    </submittedName>
</protein>
<dbReference type="GO" id="GO:0007059">
    <property type="term" value="P:chromosome segregation"/>
    <property type="evidence" value="ECO:0007669"/>
    <property type="project" value="TreeGrafter"/>
</dbReference>
<sequence>MPLEEVWEQAKSLPRYMQPTKSARARQLETKNRLRTMQKTHKTGKASKAPVIKHKKAAAAKPKTPSTETEDEFIQDENRLKQSPVVNLSPAESRVVEQIISENTGDPIKDVNYFKHLVQTNADRLESLAAQWDQLNEDTELCDDVHGEIRSVSCQARLIIAERFKQFSGLIKKCENNVGEKPVLVGDLDGFWDMIFFQVEDVLAKFDKLTKLQEAGWKKENSPVVVKKIKAVKKKVVKPQVTSKFAAFRANLKQIQSMDNSQLKKEEAIAQALQIPERTYSLRRSTIEKTFESRLSVTPARSQTKFKNIASRSAKSSRRKSTKILNGLENLQIAASPDLASYLRPSQKMNLSRIGCSPSPITVRAMMSASKSGRMKDGKSSLVSGDKLFVEENLDSSISEHLKTRGNSDIQGE</sequence>
<reference evidence="3" key="1">
    <citation type="submission" date="2020-06" db="EMBL/GenBank/DDBJ databases">
        <title>Draft genome of Bugula neritina, a colonial animal packing powerful symbionts and potential medicines.</title>
        <authorList>
            <person name="Rayko M."/>
        </authorList>
    </citation>
    <scope>NUCLEOTIDE SEQUENCE [LARGE SCALE GENOMIC DNA]</scope>
    <source>
        <strain evidence="3">Kwan_BN1</strain>
    </source>
</reference>
<accession>A0A7J7KID4</accession>
<comment type="caution">
    <text evidence="3">The sequence shown here is derived from an EMBL/GenBank/DDBJ whole genome shotgun (WGS) entry which is preliminary data.</text>
</comment>
<dbReference type="PANTHER" id="PTHR12353:SF1">
    <property type="entry name" value="DISKS LARGE-ASSOCIATED PROTEIN 5"/>
    <property type="match status" value="1"/>
</dbReference>
<dbReference type="EMBL" id="VXIV02000429">
    <property type="protein sequence ID" value="KAF6038329.1"/>
    <property type="molecule type" value="Genomic_DNA"/>
</dbReference>
<dbReference type="Pfam" id="PF03359">
    <property type="entry name" value="GKAP"/>
    <property type="match status" value="1"/>
</dbReference>
<dbReference type="GO" id="GO:0008017">
    <property type="term" value="F:microtubule binding"/>
    <property type="evidence" value="ECO:0007669"/>
    <property type="project" value="TreeGrafter"/>
</dbReference>
<evidence type="ECO:0000313" key="3">
    <source>
        <dbReference type="EMBL" id="KAF6038329.1"/>
    </source>
</evidence>
<dbReference type="GO" id="GO:0051382">
    <property type="term" value="P:kinetochore assembly"/>
    <property type="evidence" value="ECO:0007669"/>
    <property type="project" value="TreeGrafter"/>
</dbReference>
<dbReference type="GO" id="GO:0007052">
    <property type="term" value="P:mitotic spindle organization"/>
    <property type="evidence" value="ECO:0007669"/>
    <property type="project" value="TreeGrafter"/>
</dbReference>
<dbReference type="GO" id="GO:0051642">
    <property type="term" value="P:centrosome localization"/>
    <property type="evidence" value="ECO:0007669"/>
    <property type="project" value="TreeGrafter"/>
</dbReference>
<dbReference type="GO" id="GO:0007346">
    <property type="term" value="P:regulation of mitotic cell cycle"/>
    <property type="evidence" value="ECO:0007669"/>
    <property type="project" value="TreeGrafter"/>
</dbReference>
<feature type="region of interest" description="Disordered" evidence="2">
    <location>
        <begin position="14"/>
        <end position="73"/>
    </location>
</feature>
<gene>
    <name evidence="3" type="ORF">EB796_003366</name>
</gene>
<evidence type="ECO:0000256" key="1">
    <source>
        <dbReference type="ARBA" id="ARBA00008839"/>
    </source>
</evidence>
<keyword evidence="4" id="KW-1185">Reference proteome</keyword>
<comment type="similarity">
    <text evidence="1">Belongs to the SAPAP family.</text>
</comment>
<dbReference type="Proteomes" id="UP000593567">
    <property type="component" value="Unassembled WGS sequence"/>
</dbReference>
<name>A0A7J7KID4_BUGNE</name>
<dbReference type="AlphaFoldDB" id="A0A7J7KID4"/>
<dbReference type="PANTHER" id="PTHR12353">
    <property type="entry name" value="DISKS LARGE-ASSOCIATED PROTEIN DAP SAP90/PSD-95-ASSOCIATED PROTEIN"/>
    <property type="match status" value="1"/>
</dbReference>
<dbReference type="GO" id="GO:0031616">
    <property type="term" value="C:spindle pole centrosome"/>
    <property type="evidence" value="ECO:0007669"/>
    <property type="project" value="TreeGrafter"/>
</dbReference>
<dbReference type="InterPro" id="IPR005026">
    <property type="entry name" value="SAPAP"/>
</dbReference>
<dbReference type="GO" id="GO:0023052">
    <property type="term" value="P:signaling"/>
    <property type="evidence" value="ECO:0007669"/>
    <property type="project" value="InterPro"/>
</dbReference>
<feature type="compositionally biased region" description="Basic residues" evidence="2">
    <location>
        <begin position="33"/>
        <end position="58"/>
    </location>
</feature>
<evidence type="ECO:0000256" key="2">
    <source>
        <dbReference type="SAM" id="MobiDB-lite"/>
    </source>
</evidence>
<dbReference type="GO" id="GO:0005634">
    <property type="term" value="C:nucleus"/>
    <property type="evidence" value="ECO:0007669"/>
    <property type="project" value="TreeGrafter"/>
</dbReference>
<dbReference type="OrthoDB" id="10023951at2759"/>
<organism evidence="3 4">
    <name type="scientific">Bugula neritina</name>
    <name type="common">Brown bryozoan</name>
    <name type="synonym">Sertularia neritina</name>
    <dbReference type="NCBI Taxonomy" id="10212"/>
    <lineage>
        <taxon>Eukaryota</taxon>
        <taxon>Metazoa</taxon>
        <taxon>Spiralia</taxon>
        <taxon>Lophotrochozoa</taxon>
        <taxon>Bryozoa</taxon>
        <taxon>Gymnolaemata</taxon>
        <taxon>Cheilostomatida</taxon>
        <taxon>Flustrina</taxon>
        <taxon>Buguloidea</taxon>
        <taxon>Bugulidae</taxon>
        <taxon>Bugula</taxon>
    </lineage>
</organism>